<keyword evidence="1" id="KW-0245">EGF-like domain</keyword>
<dbReference type="SMART" id="SM00220">
    <property type="entry name" value="S_TKc"/>
    <property type="match status" value="1"/>
</dbReference>
<dbReference type="OMA" id="FYPACIP"/>
<dbReference type="Gene3D" id="1.10.510.10">
    <property type="entry name" value="Transferase(Phosphotransferase) domain 1"/>
    <property type="match status" value="1"/>
</dbReference>
<dbReference type="VEuPathDB" id="AmoebaDB:EIN_325550"/>
<dbReference type="InterPro" id="IPR053215">
    <property type="entry name" value="TKL_Ser/Thr_kinase"/>
</dbReference>
<dbReference type="PROSITE" id="PS00108">
    <property type="entry name" value="PROTEIN_KINASE_ST"/>
    <property type="match status" value="1"/>
</dbReference>
<feature type="domain" description="Protein kinase" evidence="3">
    <location>
        <begin position="713"/>
        <end position="987"/>
    </location>
</feature>
<dbReference type="Proteomes" id="UP000014680">
    <property type="component" value="Unassembled WGS sequence"/>
</dbReference>
<dbReference type="RefSeq" id="XP_004259754.1">
    <property type="nucleotide sequence ID" value="XM_004259706.1"/>
</dbReference>
<evidence type="ECO:0000259" key="4">
    <source>
        <dbReference type="PROSITE" id="PS50026"/>
    </source>
</evidence>
<dbReference type="PROSITE" id="PS00022">
    <property type="entry name" value="EGF_1"/>
    <property type="match status" value="1"/>
</dbReference>
<reference evidence="5 6" key="1">
    <citation type="submission" date="2012-10" db="EMBL/GenBank/DDBJ databases">
        <authorList>
            <person name="Zafar N."/>
            <person name="Inman J."/>
            <person name="Hall N."/>
            <person name="Lorenzi H."/>
            <person name="Caler E."/>
        </authorList>
    </citation>
    <scope>NUCLEOTIDE SEQUENCE [LARGE SCALE GENOMIC DNA]</scope>
    <source>
        <strain evidence="5 6">IP1</strain>
    </source>
</reference>
<dbReference type="PANTHER" id="PTHR45756:SF1">
    <property type="entry name" value="PROTEIN KINASE DOMAIN CONTAINING PROTEIN"/>
    <property type="match status" value="1"/>
</dbReference>
<organism evidence="5 6">
    <name type="scientific">Entamoeba invadens IP1</name>
    <dbReference type="NCBI Taxonomy" id="370355"/>
    <lineage>
        <taxon>Eukaryota</taxon>
        <taxon>Amoebozoa</taxon>
        <taxon>Evosea</taxon>
        <taxon>Archamoebae</taxon>
        <taxon>Mastigamoebida</taxon>
        <taxon>Entamoebidae</taxon>
        <taxon>Entamoeba</taxon>
    </lineage>
</organism>
<feature type="domain" description="EGF-like" evidence="4">
    <location>
        <begin position="312"/>
        <end position="348"/>
    </location>
</feature>
<dbReference type="Pfam" id="PF07714">
    <property type="entry name" value="PK_Tyr_Ser-Thr"/>
    <property type="match status" value="1"/>
</dbReference>
<evidence type="ECO:0000256" key="2">
    <source>
        <dbReference type="SAM" id="Phobius"/>
    </source>
</evidence>
<dbReference type="Gene3D" id="2.10.25.10">
    <property type="entry name" value="Laminin"/>
    <property type="match status" value="1"/>
</dbReference>
<keyword evidence="5" id="KW-0808">Transferase</keyword>
<comment type="caution">
    <text evidence="1">Lacks conserved residue(s) required for the propagation of feature annotation.</text>
</comment>
<dbReference type="PROSITE" id="PS50026">
    <property type="entry name" value="EGF_3"/>
    <property type="match status" value="1"/>
</dbReference>
<sequence>MSNDSTGYIKDGDYCKEVTTIIVKQNFLPNENDIEYVPINTTFNFEINQNSTVDKGPCFQKNTHRLGKWIKIKSTDFTTKDFYFTLTKPELDIVDVFFDGTYSQRTFTYSQCRVHYWLNTSQFNVSGQFPKISPYPDDTDNVIPFNVYFFISVRGYKRVNLTIEFWQKEKHLWPYIYEFSQSDLDYLAEDLSRKIVKVVPVETRGIYVVTPCTPRIYMKAIFFTLTLNSSYSVLVSTKKQNRVTNMVEMMSKIIDEKLVYSCAETWGGVPVGVFAEIIQNGVFVRIKGDDRPGVREFAILSDDHQTNSEMEISVICPNHCHEDLGHGYCFSSEGRCVCKPGYGGDDCHMLCYYNDKWQVDDYKDLCYFGEYECDQYCKCQEGHALKNHLCVSTECINGGIGSSDECILGTEGCQDNCHCNVNSGYIATTNSRCKLATCGNGKIDFDDNYYNSVTELNSKEECDNGTNCNEFCKCNVGFKTDIDNPIDCIPEGISTGIILAIVFCSTFGAIVFITIIVVSIYSALRYKKIDVKIFKTQQPNYHFYITGSVNETPSKNIKYDMRPLELDFGNKNKATLINDTRFEKVDIRNLSKMKWMMVIFHTTNSPKFVFHFSPQVVFLRPNTKFCMTVYMTLHCSTKIKNMKIPYTVWHSKSKKTLVRISEILKGKTFDEWTQIDKKNIERLCEDVKVRTHNYFTIKTEATSSTQIDMDELNIAENPIAEGAMGKVFIGNYRSVPVAVKQFKWDNLDDNEMTELKKSVVAECEIMSKLRNPFIANYMGSVTYLKQVSMVIQFFVLGSLGEYLRKEKEDFVILPYKLKVRMLFDTARGMQFLHENKIMHLDLKPENLLVNSLDSNSVCSIKITDFGTSRFTKKSLKKGEEKGLGTPIYGSPESFRDEYTYAGDVYSYGITAWEIFYQQEPYKEFKSIFEIKNYVENGKRLEIGSEMPRLYRDLVEECWRQTQEIDLLSIILQDFSRVDEDVINHMLWTWNTHLISWKISLKRECKECNKLSKMFMQNNLKCLTVYFII</sequence>
<evidence type="ECO:0000313" key="6">
    <source>
        <dbReference type="Proteomes" id="UP000014680"/>
    </source>
</evidence>
<keyword evidence="2" id="KW-0812">Transmembrane</keyword>
<dbReference type="InterPro" id="IPR002049">
    <property type="entry name" value="LE_dom"/>
</dbReference>
<dbReference type="PANTHER" id="PTHR45756">
    <property type="entry name" value="PALMITOYLTRANSFERASE"/>
    <property type="match status" value="1"/>
</dbReference>
<evidence type="ECO:0000259" key="3">
    <source>
        <dbReference type="PROSITE" id="PS50011"/>
    </source>
</evidence>
<dbReference type="PROSITE" id="PS50011">
    <property type="entry name" value="PROTEIN_KINASE_DOM"/>
    <property type="match status" value="1"/>
</dbReference>
<keyword evidence="5" id="KW-0418">Kinase</keyword>
<evidence type="ECO:0000313" key="5">
    <source>
        <dbReference type="EMBL" id="ELP92983.1"/>
    </source>
</evidence>
<dbReference type="InterPro" id="IPR000719">
    <property type="entry name" value="Prot_kinase_dom"/>
</dbReference>
<feature type="transmembrane region" description="Helical" evidence="2">
    <location>
        <begin position="497"/>
        <end position="524"/>
    </location>
</feature>
<dbReference type="InterPro" id="IPR000742">
    <property type="entry name" value="EGF"/>
</dbReference>
<dbReference type="GO" id="GO:0005524">
    <property type="term" value="F:ATP binding"/>
    <property type="evidence" value="ECO:0007669"/>
    <property type="project" value="InterPro"/>
</dbReference>
<gene>
    <name evidence="5" type="ORF">EIN_325550</name>
</gene>
<dbReference type="EMBL" id="KB206294">
    <property type="protein sequence ID" value="ELP92983.1"/>
    <property type="molecule type" value="Genomic_DNA"/>
</dbReference>
<proteinExistence type="predicted"/>
<keyword evidence="2" id="KW-1133">Transmembrane helix</keyword>
<keyword evidence="1" id="KW-1015">Disulfide bond</keyword>
<dbReference type="InterPro" id="IPR011009">
    <property type="entry name" value="Kinase-like_dom_sf"/>
</dbReference>
<dbReference type="InterPro" id="IPR001245">
    <property type="entry name" value="Ser-Thr/Tyr_kinase_cat_dom"/>
</dbReference>
<keyword evidence="6" id="KW-1185">Reference proteome</keyword>
<name>L7FQB5_ENTIV</name>
<dbReference type="InterPro" id="IPR008271">
    <property type="entry name" value="Ser/Thr_kinase_AS"/>
</dbReference>
<dbReference type="KEGG" id="eiv:EIN_325550"/>
<feature type="disulfide bond" evidence="1">
    <location>
        <begin position="338"/>
        <end position="347"/>
    </location>
</feature>
<dbReference type="SUPFAM" id="SSF56112">
    <property type="entry name" value="Protein kinase-like (PK-like)"/>
    <property type="match status" value="1"/>
</dbReference>
<dbReference type="GO" id="GO:0004672">
    <property type="term" value="F:protein kinase activity"/>
    <property type="evidence" value="ECO:0007669"/>
    <property type="project" value="InterPro"/>
</dbReference>
<protein>
    <submittedName>
        <fullName evidence="5">Serine-threonine protein kinase, putative</fullName>
    </submittedName>
</protein>
<keyword evidence="2" id="KW-0472">Membrane</keyword>
<dbReference type="AlphaFoldDB" id="L7FQB5"/>
<dbReference type="CDD" id="cd00055">
    <property type="entry name" value="EGF_Lam"/>
    <property type="match status" value="1"/>
</dbReference>
<accession>L7FQB5</accession>
<evidence type="ECO:0000256" key="1">
    <source>
        <dbReference type="PROSITE-ProRule" id="PRU00076"/>
    </source>
</evidence>
<dbReference type="GeneID" id="14891964"/>